<dbReference type="EMBL" id="FOLM01000008">
    <property type="protein sequence ID" value="SFD01398.1"/>
    <property type="molecule type" value="Genomic_DNA"/>
</dbReference>
<dbReference type="AlphaFoldDB" id="A0A1I1P0Z2"/>
<name>A0A1I1P0Z2_9ACTN</name>
<evidence type="ECO:0000313" key="1">
    <source>
        <dbReference type="EMBL" id="SFD01398.1"/>
    </source>
</evidence>
<dbReference type="Proteomes" id="UP000199207">
    <property type="component" value="Unassembled WGS sequence"/>
</dbReference>
<proteinExistence type="predicted"/>
<keyword evidence="2" id="KW-1185">Reference proteome</keyword>
<organism evidence="1 2">
    <name type="scientific">Streptomyces aidingensis</name>
    <dbReference type="NCBI Taxonomy" id="910347"/>
    <lineage>
        <taxon>Bacteria</taxon>
        <taxon>Bacillati</taxon>
        <taxon>Actinomycetota</taxon>
        <taxon>Actinomycetes</taxon>
        <taxon>Kitasatosporales</taxon>
        <taxon>Streptomycetaceae</taxon>
        <taxon>Streptomyces</taxon>
    </lineage>
</organism>
<reference evidence="1 2" key="1">
    <citation type="submission" date="2016-10" db="EMBL/GenBank/DDBJ databases">
        <authorList>
            <person name="de Groot N.N."/>
        </authorList>
    </citation>
    <scope>NUCLEOTIDE SEQUENCE [LARGE SCALE GENOMIC DNA]</scope>
    <source>
        <strain evidence="1 2">CGMCC 4.5739</strain>
    </source>
</reference>
<sequence length="60" mass="6427">MRRQGHATRPRVRTRSRTAARLAVLLTTAGLFLGGVSAVPASAAVHPNYCIHVPGGWLCF</sequence>
<dbReference type="RefSeq" id="WP_093839550.1">
    <property type="nucleotide sequence ID" value="NZ_FOLM01000008.1"/>
</dbReference>
<evidence type="ECO:0000313" key="2">
    <source>
        <dbReference type="Proteomes" id="UP000199207"/>
    </source>
</evidence>
<accession>A0A1I1P0Z2</accession>
<protein>
    <submittedName>
        <fullName evidence="1">Uncharacterized protein</fullName>
    </submittedName>
</protein>
<gene>
    <name evidence="1" type="ORF">SAMN05421773_108180</name>
</gene>